<name>A0A381QWB8_9ZZZZ</name>
<sequence>MSLRKYTSALNYRTLISVIISFIATKIAYYYNLVFDLDLTLISVAVVFPLVFTLGSAFQRREKALEHLGRAKGALASIKYCFSASKNIVDEEKEKIYSGVNSVKSELISFLYAKSNDKAKLNQSIGLIQSFIMEHRDALGRSLSLRVYRLMRDVIMGIENSISIKVHRTPQSIRAYCELFIYIFPFYYAPTLIKNVDSGSGEIINSLPVPMIDNDYAFIVYGLNIIISFILISLFNVQEQIENPYDQDGMDDIKLKNY</sequence>
<dbReference type="PANTHER" id="PTHR36970:SF1">
    <property type="entry name" value="BESTROPHIN HOMOLOG"/>
    <property type="match status" value="1"/>
</dbReference>
<feature type="non-terminal residue" evidence="2">
    <location>
        <position position="258"/>
    </location>
</feature>
<accession>A0A381QWB8</accession>
<organism evidence="2">
    <name type="scientific">marine metagenome</name>
    <dbReference type="NCBI Taxonomy" id="408172"/>
    <lineage>
        <taxon>unclassified sequences</taxon>
        <taxon>metagenomes</taxon>
        <taxon>ecological metagenomes</taxon>
    </lineage>
</organism>
<feature type="transmembrane region" description="Helical" evidence="1">
    <location>
        <begin position="12"/>
        <end position="31"/>
    </location>
</feature>
<reference evidence="2" key="1">
    <citation type="submission" date="2018-05" db="EMBL/GenBank/DDBJ databases">
        <authorList>
            <person name="Lanie J.A."/>
            <person name="Ng W.-L."/>
            <person name="Kazmierczak K.M."/>
            <person name="Andrzejewski T.M."/>
            <person name="Davidsen T.M."/>
            <person name="Wayne K.J."/>
            <person name="Tettelin H."/>
            <person name="Glass J.I."/>
            <person name="Rusch D."/>
            <person name="Podicherti R."/>
            <person name="Tsui H.-C.T."/>
            <person name="Winkler M.E."/>
        </authorList>
    </citation>
    <scope>NUCLEOTIDE SEQUENCE</scope>
</reference>
<feature type="transmembrane region" description="Helical" evidence="1">
    <location>
        <begin position="37"/>
        <end position="58"/>
    </location>
</feature>
<keyword evidence="1" id="KW-1133">Transmembrane helix</keyword>
<dbReference type="AlphaFoldDB" id="A0A381QWB8"/>
<dbReference type="EMBL" id="UINC01001563">
    <property type="protein sequence ID" value="SUZ83726.1"/>
    <property type="molecule type" value="Genomic_DNA"/>
</dbReference>
<evidence type="ECO:0000313" key="2">
    <source>
        <dbReference type="EMBL" id="SUZ83726.1"/>
    </source>
</evidence>
<feature type="transmembrane region" description="Helical" evidence="1">
    <location>
        <begin position="216"/>
        <end position="237"/>
    </location>
</feature>
<evidence type="ECO:0000256" key="1">
    <source>
        <dbReference type="SAM" id="Phobius"/>
    </source>
</evidence>
<proteinExistence type="predicted"/>
<keyword evidence="1" id="KW-0812">Transmembrane</keyword>
<gene>
    <name evidence="2" type="ORF">METZ01_LOCUS36580</name>
</gene>
<dbReference type="PANTHER" id="PTHR36970">
    <property type="entry name" value="UNNAMED PRODUCT"/>
    <property type="match status" value="1"/>
</dbReference>
<feature type="transmembrane region" description="Helical" evidence="1">
    <location>
        <begin position="173"/>
        <end position="190"/>
    </location>
</feature>
<protein>
    <submittedName>
        <fullName evidence="2">Uncharacterized protein</fullName>
    </submittedName>
</protein>
<keyword evidence="1" id="KW-0472">Membrane</keyword>
<feature type="non-terminal residue" evidence="2">
    <location>
        <position position="1"/>
    </location>
</feature>